<evidence type="ECO:0000313" key="2">
    <source>
        <dbReference type="Proteomes" id="UP001281761"/>
    </source>
</evidence>
<gene>
    <name evidence="1" type="ORF">BLNAU_22197</name>
</gene>
<accession>A0ABQ9WU75</accession>
<dbReference type="Proteomes" id="UP001281761">
    <property type="component" value="Unassembled WGS sequence"/>
</dbReference>
<dbReference type="EMBL" id="JARBJD010000377">
    <property type="protein sequence ID" value="KAK2942868.1"/>
    <property type="molecule type" value="Genomic_DNA"/>
</dbReference>
<evidence type="ECO:0000313" key="1">
    <source>
        <dbReference type="EMBL" id="KAK2942868.1"/>
    </source>
</evidence>
<proteinExistence type="predicted"/>
<reference evidence="1 2" key="1">
    <citation type="journal article" date="2022" name="bioRxiv">
        <title>Genomics of Preaxostyla Flagellates Illuminates Evolutionary Transitions and the Path Towards Mitochondrial Loss.</title>
        <authorList>
            <person name="Novak L.V.F."/>
            <person name="Treitli S.C."/>
            <person name="Pyrih J."/>
            <person name="Halakuc P."/>
            <person name="Pipaliya S.V."/>
            <person name="Vacek V."/>
            <person name="Brzon O."/>
            <person name="Soukal P."/>
            <person name="Eme L."/>
            <person name="Dacks J.B."/>
            <person name="Karnkowska A."/>
            <person name="Elias M."/>
            <person name="Hampl V."/>
        </authorList>
    </citation>
    <scope>NUCLEOTIDE SEQUENCE [LARGE SCALE GENOMIC DNA]</scope>
    <source>
        <strain evidence="1">NAU3</strain>
        <tissue evidence="1">Gut</tissue>
    </source>
</reference>
<protein>
    <submittedName>
        <fullName evidence="1">Uncharacterized protein</fullName>
    </submittedName>
</protein>
<keyword evidence="2" id="KW-1185">Reference proteome</keyword>
<sequence length="146" mass="16336">MTTLQSPTPPKPKQDTILLSNQTALMEREEEALVLEKSLRTGTMAICPDEASLKLLWKLEAGNELDFGGDLSDAFSDSESTMEDEFLDSPVTITLTFIHDFPLPTGTMFNRENEPSLLISTMVLQNLRQRSDKWLNHSQCTTNSDA</sequence>
<comment type="caution">
    <text evidence="1">The sequence shown here is derived from an EMBL/GenBank/DDBJ whole genome shotgun (WGS) entry which is preliminary data.</text>
</comment>
<name>A0ABQ9WU75_9EUKA</name>
<organism evidence="1 2">
    <name type="scientific">Blattamonas nauphoetae</name>
    <dbReference type="NCBI Taxonomy" id="2049346"/>
    <lineage>
        <taxon>Eukaryota</taxon>
        <taxon>Metamonada</taxon>
        <taxon>Preaxostyla</taxon>
        <taxon>Oxymonadida</taxon>
        <taxon>Blattamonas</taxon>
    </lineage>
</organism>